<keyword evidence="3" id="KW-0418">Kinase</keyword>
<evidence type="ECO:0000313" key="3">
    <source>
        <dbReference type="EMBL" id="SFP24048.1"/>
    </source>
</evidence>
<dbReference type="EMBL" id="FOXF01000010">
    <property type="protein sequence ID" value="SFP24048.1"/>
    <property type="molecule type" value="Genomic_DNA"/>
</dbReference>
<dbReference type="OrthoDB" id="9761274at2"/>
<dbReference type="NCBIfam" id="TIGR00702">
    <property type="entry name" value="YcaO-type kinase domain"/>
    <property type="match status" value="1"/>
</dbReference>
<evidence type="ECO:0000256" key="1">
    <source>
        <dbReference type="SAM" id="MobiDB-lite"/>
    </source>
</evidence>
<proteinExistence type="predicted"/>
<protein>
    <submittedName>
        <fullName evidence="3">YcaO-type kinase domain-containing protein</fullName>
    </submittedName>
</protein>
<gene>
    <name evidence="3" type="ORF">SAMN02910344_00838</name>
</gene>
<dbReference type="PANTHER" id="PTHR37809">
    <property type="entry name" value="RIBOSOMAL PROTEIN S12 METHYLTHIOTRANSFERASE ACCESSORY FACTOR YCAO"/>
    <property type="match status" value="1"/>
</dbReference>
<dbReference type="Pfam" id="PF02624">
    <property type="entry name" value="YcaO"/>
    <property type="match status" value="1"/>
</dbReference>
<dbReference type="AlphaFoldDB" id="A0A662ZG39"/>
<reference evidence="3 4" key="1">
    <citation type="submission" date="2016-10" db="EMBL/GenBank/DDBJ databases">
        <authorList>
            <person name="Varghese N."/>
            <person name="Submissions S."/>
        </authorList>
    </citation>
    <scope>NUCLEOTIDE SEQUENCE [LARGE SCALE GENOMIC DNA]</scope>
    <source>
        <strain evidence="3 4">DSM 1361</strain>
    </source>
</reference>
<evidence type="ECO:0000259" key="2">
    <source>
        <dbReference type="PROSITE" id="PS51664"/>
    </source>
</evidence>
<dbReference type="Proteomes" id="UP000243745">
    <property type="component" value="Unassembled WGS sequence"/>
</dbReference>
<organism evidence="3 4">
    <name type="scientific">Ruminobacter amylophilus</name>
    <dbReference type="NCBI Taxonomy" id="867"/>
    <lineage>
        <taxon>Bacteria</taxon>
        <taxon>Pseudomonadati</taxon>
        <taxon>Pseudomonadota</taxon>
        <taxon>Gammaproteobacteria</taxon>
        <taxon>Aeromonadales</taxon>
        <taxon>Succinivibrionaceae</taxon>
        <taxon>Ruminobacter</taxon>
    </lineage>
</organism>
<dbReference type="InterPro" id="IPR003776">
    <property type="entry name" value="YcaO-like_dom"/>
</dbReference>
<dbReference type="Gene3D" id="3.30.1330.230">
    <property type="match status" value="1"/>
</dbReference>
<dbReference type="PANTHER" id="PTHR37809:SF1">
    <property type="entry name" value="RIBOSOMAL PROTEIN S12 METHYLTHIOTRANSFERASE ACCESSORY FACTOR YCAO"/>
    <property type="match status" value="1"/>
</dbReference>
<name>A0A662ZG39_9GAMM</name>
<keyword evidence="4" id="KW-1185">Reference proteome</keyword>
<dbReference type="RefSeq" id="WP_093141210.1">
    <property type="nucleotide sequence ID" value="NZ_FOXF01000010.1"/>
</dbReference>
<sequence length="718" mass="82712">MTFLAGKDREIEQTIDLFTKELTELGLDLEFTTKLNPGINLYSCELVDRNNPSLIHTNGKGISEKASIASALGEMAERLLNQSFFDSYYMGNASDDLPFNRYHDEIWVKYPDSYMDKNNRLRLDKMEVFSSRRKKEVSDFFLKNNLFSKKLIDEIGWMALRPLTDYATSDTQKGICAVPMTNEHFPDEKAYFPLRYLESCFCTNGMCAGNTPEEAKVQGLSEIYERFVRRFLFGYIPESYSKTLANTNIRALPVIPEEFISRKYPEITETLNEFSKHNIRVTCYDASLGGVFPVVAVCAQPVNSVKYKISIGAHPNMKIALERTLTELMQGVEWNNLDYVNFSLKPYINHDFTDNSRKYSDSVLKYKSSDTYQEEDCTGSEDEYANDGDEQDCSEQASDGKTLTWNNQEEMFSSLSALAGEDISEQAEQEEYHFRDSLNFIGNFIDGSGEVHPSFFTHESKFKFTDWSLDNGTTEEEYKYLLNIARKLDKKVWCYDASYKDLYAYRLIIPNLSEVYIFDGRENEDELNDPSIARSFKQLSPDDLSLPDYPDADTAGKLSDVLHLVENGNQYAGLNLYSLESMIDLYNLVHENIEECEDDTQEDPGQLIYDKAIDLAEHFMNSPYVNESSLLYSVCLIMHLRLFLEDEKGYSNKNATRFIKIFCDNATQQLADRVISADTQTELMKLIRLDIERNPKHDNLIKTFRKLIKIQTKLHKNL</sequence>
<accession>A0A662ZG39</accession>
<keyword evidence="3" id="KW-0808">Transferase</keyword>
<dbReference type="PROSITE" id="PS51664">
    <property type="entry name" value="YCAO"/>
    <property type="match status" value="1"/>
</dbReference>
<dbReference type="GO" id="GO:0016301">
    <property type="term" value="F:kinase activity"/>
    <property type="evidence" value="ECO:0007669"/>
    <property type="project" value="UniProtKB-KW"/>
</dbReference>
<feature type="region of interest" description="Disordered" evidence="1">
    <location>
        <begin position="374"/>
        <end position="397"/>
    </location>
</feature>
<feature type="domain" description="YcaO" evidence="2">
    <location>
        <begin position="59"/>
        <end position="547"/>
    </location>
</feature>
<feature type="compositionally biased region" description="Acidic residues" evidence="1">
    <location>
        <begin position="374"/>
        <end position="393"/>
    </location>
</feature>
<evidence type="ECO:0000313" key="4">
    <source>
        <dbReference type="Proteomes" id="UP000243745"/>
    </source>
</evidence>